<accession>W0V4S7</accession>
<proteinExistence type="predicted"/>
<organism evidence="1 2">
    <name type="scientific">Janthinobacterium agaricidamnosum NBRC 102515 = DSM 9628</name>
    <dbReference type="NCBI Taxonomy" id="1349767"/>
    <lineage>
        <taxon>Bacteria</taxon>
        <taxon>Pseudomonadati</taxon>
        <taxon>Pseudomonadota</taxon>
        <taxon>Betaproteobacteria</taxon>
        <taxon>Burkholderiales</taxon>
        <taxon>Oxalobacteraceae</taxon>
        <taxon>Janthinobacterium</taxon>
    </lineage>
</organism>
<name>W0V4S7_9BURK</name>
<dbReference type="EMBL" id="HG322949">
    <property type="protein sequence ID" value="CDG82595.1"/>
    <property type="molecule type" value="Genomic_DNA"/>
</dbReference>
<dbReference type="KEGG" id="jag:GJA_1959"/>
<sequence length="41" mass="4739">MVLHRCLRYTSFVPVKWHPRAISNLSDRSNTSSVTIHKETA</sequence>
<dbReference type="AlphaFoldDB" id="W0V4S7"/>
<dbReference type="Proteomes" id="UP000027604">
    <property type="component" value="Chromosome I"/>
</dbReference>
<dbReference type="STRING" id="1349767.GJA_1959"/>
<evidence type="ECO:0000313" key="1">
    <source>
        <dbReference type="EMBL" id="CDG82595.1"/>
    </source>
</evidence>
<protein>
    <submittedName>
        <fullName evidence="1">Uncharacterized protein</fullName>
    </submittedName>
</protein>
<keyword evidence="2" id="KW-1185">Reference proteome</keyword>
<evidence type="ECO:0000313" key="2">
    <source>
        <dbReference type="Proteomes" id="UP000027604"/>
    </source>
</evidence>
<dbReference type="HOGENOM" id="CLU_3271312_0_0_4"/>
<gene>
    <name evidence="1" type="ORF">GJA_1959</name>
</gene>
<reference evidence="1 2" key="1">
    <citation type="journal article" date="2015" name="Genome Announc.">
        <title>Genome Sequence of Mushroom Soft-Rot Pathogen Janthinobacterium agaricidamnosum.</title>
        <authorList>
            <person name="Graupner K."/>
            <person name="Lackner G."/>
            <person name="Hertweck C."/>
        </authorList>
    </citation>
    <scope>NUCLEOTIDE SEQUENCE [LARGE SCALE GENOMIC DNA]</scope>
    <source>
        <strain evidence="2">NBRC 102515 / DSM 9628</strain>
    </source>
</reference>